<keyword evidence="3" id="KW-0813">Transport</keyword>
<feature type="non-terminal residue" evidence="8">
    <location>
        <position position="101"/>
    </location>
</feature>
<feature type="domain" description="ABC transporter" evidence="7">
    <location>
        <begin position="46"/>
        <end position="98"/>
    </location>
</feature>
<reference evidence="8" key="1">
    <citation type="submission" date="2020-11" db="EMBL/GenBank/DDBJ databases">
        <authorList>
            <person name="Tran Van P."/>
        </authorList>
    </citation>
    <scope>NUCLEOTIDE SEQUENCE</scope>
</reference>
<sequence length="101" mass="10558">YDSLNALPNTGSGNGPRVEWIEVKASKVCPFRGLIYSGETPTEIIKNVSGEVKSGQLLAIMGASGAGKTTLLNVLTARNLSKLRVKGVVLLNGQAVSAETM</sequence>
<evidence type="ECO:0000256" key="4">
    <source>
        <dbReference type="ARBA" id="ARBA00022692"/>
    </source>
</evidence>
<keyword evidence="5" id="KW-1133">Transmembrane helix</keyword>
<organism evidence="8">
    <name type="scientific">Medioppia subpectinata</name>
    <dbReference type="NCBI Taxonomy" id="1979941"/>
    <lineage>
        <taxon>Eukaryota</taxon>
        <taxon>Metazoa</taxon>
        <taxon>Ecdysozoa</taxon>
        <taxon>Arthropoda</taxon>
        <taxon>Chelicerata</taxon>
        <taxon>Arachnida</taxon>
        <taxon>Acari</taxon>
        <taxon>Acariformes</taxon>
        <taxon>Sarcoptiformes</taxon>
        <taxon>Oribatida</taxon>
        <taxon>Brachypylina</taxon>
        <taxon>Oppioidea</taxon>
        <taxon>Oppiidae</taxon>
        <taxon>Medioppia</taxon>
    </lineage>
</organism>
<evidence type="ECO:0000256" key="6">
    <source>
        <dbReference type="ARBA" id="ARBA00023136"/>
    </source>
</evidence>
<accession>A0A7R9LUL7</accession>
<dbReference type="InterPro" id="IPR027417">
    <property type="entry name" value="P-loop_NTPase"/>
</dbReference>
<dbReference type="GO" id="GO:0005886">
    <property type="term" value="C:plasma membrane"/>
    <property type="evidence" value="ECO:0007669"/>
    <property type="project" value="TreeGrafter"/>
</dbReference>
<dbReference type="Proteomes" id="UP000759131">
    <property type="component" value="Unassembled WGS sequence"/>
</dbReference>
<dbReference type="AlphaFoldDB" id="A0A7R9LUL7"/>
<dbReference type="GO" id="GO:0042626">
    <property type="term" value="F:ATPase-coupled transmembrane transporter activity"/>
    <property type="evidence" value="ECO:0007669"/>
    <property type="project" value="TreeGrafter"/>
</dbReference>
<evidence type="ECO:0000256" key="1">
    <source>
        <dbReference type="ARBA" id="ARBA00004141"/>
    </source>
</evidence>
<dbReference type="InterPro" id="IPR050352">
    <property type="entry name" value="ABCG_transporters"/>
</dbReference>
<dbReference type="Gene3D" id="3.40.50.300">
    <property type="entry name" value="P-loop containing nucleotide triphosphate hydrolases"/>
    <property type="match status" value="1"/>
</dbReference>
<dbReference type="EMBL" id="CAJPIZ010042812">
    <property type="protein sequence ID" value="CAG2121906.1"/>
    <property type="molecule type" value="Genomic_DNA"/>
</dbReference>
<dbReference type="PANTHER" id="PTHR48041:SF139">
    <property type="entry name" value="PROTEIN SCARLET"/>
    <property type="match status" value="1"/>
</dbReference>
<evidence type="ECO:0000259" key="7">
    <source>
        <dbReference type="Pfam" id="PF00005"/>
    </source>
</evidence>
<protein>
    <recommendedName>
        <fullName evidence="7">ABC transporter domain-containing protein</fullName>
    </recommendedName>
</protein>
<proteinExistence type="inferred from homology"/>
<name>A0A7R9LUL7_9ACAR</name>
<evidence type="ECO:0000313" key="9">
    <source>
        <dbReference type="Proteomes" id="UP000759131"/>
    </source>
</evidence>
<feature type="non-terminal residue" evidence="8">
    <location>
        <position position="1"/>
    </location>
</feature>
<keyword evidence="6" id="KW-0472">Membrane</keyword>
<evidence type="ECO:0000256" key="5">
    <source>
        <dbReference type="ARBA" id="ARBA00022989"/>
    </source>
</evidence>
<dbReference type="EMBL" id="OC897387">
    <property type="protein sequence ID" value="CAD7648262.1"/>
    <property type="molecule type" value="Genomic_DNA"/>
</dbReference>
<dbReference type="GO" id="GO:0016887">
    <property type="term" value="F:ATP hydrolysis activity"/>
    <property type="evidence" value="ECO:0007669"/>
    <property type="project" value="InterPro"/>
</dbReference>
<dbReference type="PANTHER" id="PTHR48041">
    <property type="entry name" value="ABC TRANSPORTER G FAMILY MEMBER 28"/>
    <property type="match status" value="1"/>
</dbReference>
<keyword evidence="4" id="KW-0812">Transmembrane</keyword>
<comment type="subcellular location">
    <subcellularLocation>
        <location evidence="1">Membrane</location>
        <topology evidence="1">Multi-pass membrane protein</topology>
    </subcellularLocation>
</comment>
<evidence type="ECO:0000256" key="3">
    <source>
        <dbReference type="ARBA" id="ARBA00022448"/>
    </source>
</evidence>
<gene>
    <name evidence="8" type="ORF">OSB1V03_LOCUS21852</name>
</gene>
<dbReference type="InterPro" id="IPR003439">
    <property type="entry name" value="ABC_transporter-like_ATP-bd"/>
</dbReference>
<evidence type="ECO:0000256" key="2">
    <source>
        <dbReference type="ARBA" id="ARBA00005814"/>
    </source>
</evidence>
<evidence type="ECO:0000313" key="8">
    <source>
        <dbReference type="EMBL" id="CAD7648262.1"/>
    </source>
</evidence>
<dbReference type="Pfam" id="PF00005">
    <property type="entry name" value="ABC_tran"/>
    <property type="match status" value="1"/>
</dbReference>
<keyword evidence="9" id="KW-1185">Reference proteome</keyword>
<dbReference type="GO" id="GO:0005524">
    <property type="term" value="F:ATP binding"/>
    <property type="evidence" value="ECO:0007669"/>
    <property type="project" value="InterPro"/>
</dbReference>
<comment type="similarity">
    <text evidence="2">Belongs to the ABC transporter superfamily. ABCG family. Eye pigment precursor importer (TC 3.A.1.204) subfamily.</text>
</comment>
<dbReference type="OrthoDB" id="6716308at2759"/>
<dbReference type="SUPFAM" id="SSF52540">
    <property type="entry name" value="P-loop containing nucleoside triphosphate hydrolases"/>
    <property type="match status" value="1"/>
</dbReference>